<evidence type="ECO:0000313" key="8">
    <source>
        <dbReference type="EMBL" id="ETN64535.1"/>
    </source>
</evidence>
<dbReference type="Pfam" id="PF13873">
    <property type="entry name" value="Myb_DNA-bind_5"/>
    <property type="match status" value="1"/>
</dbReference>
<dbReference type="OMA" id="RHLPRAN"/>
<dbReference type="VEuPathDB" id="VectorBase:ADAC003720"/>
<reference evidence="9" key="4">
    <citation type="submission" date="2015-06" db="UniProtKB">
        <authorList>
            <consortium name="EnsemblMetazoa"/>
        </authorList>
    </citation>
    <scope>IDENTIFICATION</scope>
</reference>
<accession>W5JNR2</accession>
<keyword evidence="4" id="KW-0238">DNA-binding</keyword>
<dbReference type="EnsemblMetazoa" id="ADAC003720-RA">
    <property type="protein sequence ID" value="ADAC003720-PA"/>
    <property type="gene ID" value="ADAC003720"/>
</dbReference>
<name>W5JNR2_ANODA</name>
<keyword evidence="5" id="KW-0804">Transcription</keyword>
<organism evidence="8">
    <name type="scientific">Anopheles darlingi</name>
    <name type="common">Mosquito</name>
    <dbReference type="NCBI Taxonomy" id="43151"/>
    <lineage>
        <taxon>Eukaryota</taxon>
        <taxon>Metazoa</taxon>
        <taxon>Ecdysozoa</taxon>
        <taxon>Arthropoda</taxon>
        <taxon>Hexapoda</taxon>
        <taxon>Insecta</taxon>
        <taxon>Pterygota</taxon>
        <taxon>Neoptera</taxon>
        <taxon>Endopterygota</taxon>
        <taxon>Diptera</taxon>
        <taxon>Nematocera</taxon>
        <taxon>Culicoidea</taxon>
        <taxon>Culicidae</taxon>
        <taxon>Anophelinae</taxon>
        <taxon>Anopheles</taxon>
    </lineage>
</organism>
<dbReference type="FunCoup" id="W5JNR2">
    <property type="interactions" value="34"/>
</dbReference>
<keyword evidence="3" id="KW-0805">Transcription regulation</keyword>
<sequence length="236" mass="26718">MKPMKKTNPQQFERLVELMKQNPEFARGCHGLGLSKTNVKQRWQQFGTVLNALGPPTRPGHEWQRVWMDMKGKVKKILTYNNRELRAGAAGEGSQPNVKSLTPLQREIDVLLHLSTNIKVDELSDDYEPTNAILSPSLDHLLDGQLALSPISSGAERRTEPPRHLPRANKRKCRIRPFEEDRYAMLKKQTKLLEQSIVQMAVIGENVAKLVGALNQQTLVLKQAVKLMEKNTGTKQ</sequence>
<reference evidence="8 10" key="1">
    <citation type="journal article" date="2010" name="BMC Genomics">
        <title>Combination of measures distinguishes pre-miRNAs from other stem-loops in the genome of the newly sequenced Anopheles darlingi.</title>
        <authorList>
            <person name="Mendes N.D."/>
            <person name="Freitas A.T."/>
            <person name="Vasconcelos A.T."/>
            <person name="Sagot M.F."/>
        </authorList>
    </citation>
    <scope>NUCLEOTIDE SEQUENCE</scope>
</reference>
<evidence type="ECO:0000256" key="1">
    <source>
        <dbReference type="ARBA" id="ARBA00011764"/>
    </source>
</evidence>
<comment type="function">
    <text evidence="6">Involved in transvection phenomena (= synapsis-dependent gene expression), where the synaptic pairing of chromosomes carrying genes with which zeste interacts influences the expression of these genes. Zeste binds to DNA and stimulates transcription from a nearby promoter.</text>
</comment>
<dbReference type="EMBL" id="ADMH02000976">
    <property type="protein sequence ID" value="ETN64535.1"/>
    <property type="molecule type" value="Genomic_DNA"/>
</dbReference>
<evidence type="ECO:0000313" key="10">
    <source>
        <dbReference type="Proteomes" id="UP000000673"/>
    </source>
</evidence>
<dbReference type="VEuPathDB" id="VectorBase:ADAR2_003949"/>
<proteinExistence type="predicted"/>
<dbReference type="Proteomes" id="UP000000673">
    <property type="component" value="Unassembled WGS sequence"/>
</dbReference>
<dbReference type="InterPro" id="IPR028002">
    <property type="entry name" value="Myb_DNA-bind_5"/>
</dbReference>
<evidence type="ECO:0000313" key="9">
    <source>
        <dbReference type="EnsemblMetazoa" id="ADAC003720-PA"/>
    </source>
</evidence>
<evidence type="ECO:0000256" key="4">
    <source>
        <dbReference type="ARBA" id="ARBA00023125"/>
    </source>
</evidence>
<evidence type="ECO:0000259" key="7">
    <source>
        <dbReference type="Pfam" id="PF13873"/>
    </source>
</evidence>
<dbReference type="HOGENOM" id="CLU_1176282_0_0_1"/>
<dbReference type="eggNOG" id="ENOG502SEZZ">
    <property type="taxonomic scope" value="Eukaryota"/>
</dbReference>
<evidence type="ECO:0000256" key="5">
    <source>
        <dbReference type="ARBA" id="ARBA00023163"/>
    </source>
</evidence>
<gene>
    <name evidence="8" type="ORF">AND_003720</name>
</gene>
<dbReference type="GO" id="GO:0003677">
    <property type="term" value="F:DNA binding"/>
    <property type="evidence" value="ECO:0007669"/>
    <property type="project" value="UniProtKB-KW"/>
</dbReference>
<feature type="domain" description="Myb/SANT-like DNA-binding" evidence="7">
    <location>
        <begin position="5"/>
        <end position="78"/>
    </location>
</feature>
<comment type="subunit">
    <text evidence="1">Self-associates forming complexes of several hundred monomers.</text>
</comment>
<evidence type="ECO:0000256" key="2">
    <source>
        <dbReference type="ARBA" id="ARBA00016807"/>
    </source>
</evidence>
<dbReference type="AlphaFoldDB" id="W5JNR2"/>
<keyword evidence="10" id="KW-1185">Reference proteome</keyword>
<reference evidence="8" key="2">
    <citation type="submission" date="2010-05" db="EMBL/GenBank/DDBJ databases">
        <authorList>
            <person name="Almeida L.G."/>
            <person name="Nicolas M.F."/>
            <person name="Souza R.C."/>
            <person name="Vasconcelos A.T.R."/>
        </authorList>
    </citation>
    <scope>NUCLEOTIDE SEQUENCE</scope>
</reference>
<reference evidence="8" key="3">
    <citation type="journal article" date="2013" name="Nucleic Acids Res.">
        <title>The genome of Anopheles darlingi, the main neotropical malaria vector.</title>
        <authorList>
            <person name="Marinotti O."/>
            <person name="Cerqueira G.C."/>
            <person name="de Almeida L.G."/>
            <person name="Ferro M.I."/>
            <person name="Loreto E.L."/>
            <person name="Zaha A."/>
            <person name="Teixeira S.M."/>
            <person name="Wespiser A.R."/>
            <person name="Almeida E Silva A."/>
            <person name="Schlindwein A.D."/>
            <person name="Pacheco A.C."/>
            <person name="Silva A.L."/>
            <person name="Graveley B.R."/>
            <person name="Walenz B.P."/>
            <person name="Lima Bde A."/>
            <person name="Ribeiro C.A."/>
            <person name="Nunes-Silva C.G."/>
            <person name="de Carvalho C.R."/>
            <person name="Soares C.M."/>
            <person name="de Menezes C.B."/>
            <person name="Matiolli C."/>
            <person name="Caffrey D."/>
            <person name="Araujo D.A."/>
            <person name="de Oliveira D.M."/>
            <person name="Golenbock D."/>
            <person name="Grisard E.C."/>
            <person name="Fantinatti-Garboggini F."/>
            <person name="de Carvalho F.M."/>
            <person name="Barcellos F.G."/>
            <person name="Prosdocimi F."/>
            <person name="May G."/>
            <person name="Azevedo Junior G.M."/>
            <person name="Guimaraes G.M."/>
            <person name="Goldman G.H."/>
            <person name="Padilha I.Q."/>
            <person name="Batista Jda S."/>
            <person name="Ferro J.A."/>
            <person name="Ribeiro J.M."/>
            <person name="Fietto J.L."/>
            <person name="Dabbas K.M."/>
            <person name="Cerdeira L."/>
            <person name="Agnez-Lima L.F."/>
            <person name="Brocchi M."/>
            <person name="de Carvalho M.O."/>
            <person name="Teixeira Mde M."/>
            <person name="Diniz Maia Mde M."/>
            <person name="Goldman M.H."/>
            <person name="Cruz Schneider M.P."/>
            <person name="Felipe M.S."/>
            <person name="Hungria M."/>
            <person name="Nicolas M.F."/>
            <person name="Pereira M."/>
            <person name="Montes M.A."/>
            <person name="Cantao M.E."/>
            <person name="Vincentz M."/>
            <person name="Rafael M.S."/>
            <person name="Silverman N."/>
            <person name="Stoco P.H."/>
            <person name="Souza R.C."/>
            <person name="Vicentini R."/>
            <person name="Gazzinelli R.T."/>
            <person name="Neves Rde O."/>
            <person name="Silva R."/>
            <person name="Astolfi-Filho S."/>
            <person name="Maciel T.E."/>
            <person name="Urmenyi T.P."/>
            <person name="Tadei W.P."/>
            <person name="Camargo E.P."/>
            <person name="de Vasconcelos A.T."/>
        </authorList>
    </citation>
    <scope>NUCLEOTIDE SEQUENCE</scope>
</reference>
<evidence type="ECO:0000256" key="6">
    <source>
        <dbReference type="ARBA" id="ARBA00025466"/>
    </source>
</evidence>
<protein>
    <recommendedName>
        <fullName evidence="2">Regulatory protein zeste</fullName>
    </recommendedName>
</protein>
<evidence type="ECO:0000256" key="3">
    <source>
        <dbReference type="ARBA" id="ARBA00023015"/>
    </source>
</evidence>